<dbReference type="AlphaFoldDB" id="M5ILB1"/>
<protein>
    <submittedName>
        <fullName evidence="1">Uncharacterized protein</fullName>
    </submittedName>
</protein>
<name>M5ILB1_9BACT</name>
<comment type="caution">
    <text evidence="1">The sequence shown here is derived from an EMBL/GenBank/DDBJ whole genome shotgun (WGS) entry which is preliminary data.</text>
</comment>
<dbReference type="EMBL" id="AMZQ01000002">
    <property type="protein sequence ID" value="EKU11945.1"/>
    <property type="molecule type" value="Genomic_DNA"/>
</dbReference>
<dbReference type="Proteomes" id="UP000011939">
    <property type="component" value="Unassembled WGS sequence"/>
</dbReference>
<evidence type="ECO:0000313" key="1">
    <source>
        <dbReference type="EMBL" id="EKU11945.1"/>
    </source>
</evidence>
<gene>
    <name evidence="1" type="ORF">CSUNSWCD_1269</name>
</gene>
<reference evidence="1 2" key="1">
    <citation type="journal article" date="2013" name="Genome Announc.">
        <title>Genome Sequence of Campylobacter showae UNSWCD, Isolated from a Patient with Crohn's Disease.</title>
        <authorList>
            <person name="Tay A.P."/>
            <person name="Kaakoush N.O."/>
            <person name="Deshpande N.P."/>
            <person name="Chen Z."/>
            <person name="Mitchell H."/>
            <person name="Wilkins M.R."/>
        </authorList>
    </citation>
    <scope>NUCLEOTIDE SEQUENCE [LARGE SCALE GENOMIC DNA]</scope>
    <source>
        <strain evidence="1 2">CSUNSWCD</strain>
    </source>
</reference>
<proteinExistence type="predicted"/>
<evidence type="ECO:0000313" key="2">
    <source>
        <dbReference type="Proteomes" id="UP000011939"/>
    </source>
</evidence>
<dbReference type="PATRIC" id="fig|1244083.3.peg.643"/>
<organism evidence="1 2">
    <name type="scientific">Campylobacter showae CSUNSWCD</name>
    <dbReference type="NCBI Taxonomy" id="1244083"/>
    <lineage>
        <taxon>Bacteria</taxon>
        <taxon>Pseudomonadati</taxon>
        <taxon>Campylobacterota</taxon>
        <taxon>Epsilonproteobacteria</taxon>
        <taxon>Campylobacterales</taxon>
        <taxon>Campylobacteraceae</taxon>
        <taxon>Campylobacter</taxon>
    </lineage>
</organism>
<accession>M5ILB1</accession>
<sequence>MTLWARLNLNAKFRAARDLRLVSASRTTNIITTKTRRKNEI</sequence>